<feature type="transmembrane region" description="Helical" evidence="1">
    <location>
        <begin position="133"/>
        <end position="162"/>
    </location>
</feature>
<accession>A0A8J3AAM5</accession>
<gene>
    <name evidence="2" type="ORF">GCM10011354_20600</name>
</gene>
<reference evidence="2" key="1">
    <citation type="journal article" date="2014" name="Int. J. Syst. Evol. Microbiol.">
        <title>Complete genome sequence of Corynebacterium casei LMG S-19264T (=DSM 44701T), isolated from a smear-ripened cheese.</title>
        <authorList>
            <consortium name="US DOE Joint Genome Institute (JGI-PGF)"/>
            <person name="Walter F."/>
            <person name="Albersmeier A."/>
            <person name="Kalinowski J."/>
            <person name="Ruckert C."/>
        </authorList>
    </citation>
    <scope>NUCLEOTIDE SEQUENCE</scope>
    <source>
        <strain evidence="2">CGMCC 1.14988</strain>
    </source>
</reference>
<dbReference type="RefSeq" id="WP_130649068.1">
    <property type="nucleotide sequence ID" value="NZ_BMHA01000007.1"/>
</dbReference>
<keyword evidence="1" id="KW-1133">Transmembrane helix</keyword>
<keyword evidence="1" id="KW-0472">Membrane</keyword>
<sequence>MPRSRTSNEGTLFGGGEIPPRRRWLAIVAASMVMQFAYWPAVTALAASHEDQPIPTELLLFGLALVPLTFLVLAFGSRHRQAPSAVLRAMGLFVAAGAAVVLLNPIVGLVAAFGAGGAAALRRPGGSRPWSRVVALVAACLYLLVLLLAGAGDFAIVSAAALPLVAVGLADEVDAGRAPADDEAP</sequence>
<proteinExistence type="predicted"/>
<keyword evidence="3" id="KW-1185">Reference proteome</keyword>
<keyword evidence="1" id="KW-0812">Transmembrane</keyword>
<protein>
    <submittedName>
        <fullName evidence="2">Uncharacterized protein</fullName>
    </submittedName>
</protein>
<dbReference type="Proteomes" id="UP000650511">
    <property type="component" value="Unassembled WGS sequence"/>
</dbReference>
<comment type="caution">
    <text evidence="2">The sequence shown here is derived from an EMBL/GenBank/DDBJ whole genome shotgun (WGS) entry which is preliminary data.</text>
</comment>
<dbReference type="EMBL" id="BMHA01000007">
    <property type="protein sequence ID" value="GGI06739.1"/>
    <property type="molecule type" value="Genomic_DNA"/>
</dbReference>
<evidence type="ECO:0000256" key="1">
    <source>
        <dbReference type="SAM" id="Phobius"/>
    </source>
</evidence>
<feature type="transmembrane region" description="Helical" evidence="1">
    <location>
        <begin position="24"/>
        <end position="46"/>
    </location>
</feature>
<reference evidence="2" key="2">
    <citation type="submission" date="2020-09" db="EMBL/GenBank/DDBJ databases">
        <authorList>
            <person name="Sun Q."/>
            <person name="Zhou Y."/>
        </authorList>
    </citation>
    <scope>NUCLEOTIDE SEQUENCE</scope>
    <source>
        <strain evidence="2">CGMCC 1.14988</strain>
    </source>
</reference>
<evidence type="ECO:0000313" key="3">
    <source>
        <dbReference type="Proteomes" id="UP000650511"/>
    </source>
</evidence>
<name>A0A8J3AAM5_9ACTN</name>
<organism evidence="2 3">
    <name type="scientific">Egicoccus halophilus</name>
    <dbReference type="NCBI Taxonomy" id="1670830"/>
    <lineage>
        <taxon>Bacteria</taxon>
        <taxon>Bacillati</taxon>
        <taxon>Actinomycetota</taxon>
        <taxon>Nitriliruptoria</taxon>
        <taxon>Egicoccales</taxon>
        <taxon>Egicoccaceae</taxon>
        <taxon>Egicoccus</taxon>
    </lineage>
</organism>
<feature type="transmembrane region" description="Helical" evidence="1">
    <location>
        <begin position="89"/>
        <end position="121"/>
    </location>
</feature>
<dbReference type="AlphaFoldDB" id="A0A8J3AAM5"/>
<feature type="transmembrane region" description="Helical" evidence="1">
    <location>
        <begin position="58"/>
        <end position="77"/>
    </location>
</feature>
<evidence type="ECO:0000313" key="2">
    <source>
        <dbReference type="EMBL" id="GGI06739.1"/>
    </source>
</evidence>